<evidence type="ECO:0000259" key="1">
    <source>
        <dbReference type="Pfam" id="PF20233"/>
    </source>
</evidence>
<keyword evidence="3" id="KW-1185">Reference proteome</keyword>
<reference evidence="2 3" key="1">
    <citation type="submission" date="2016-05" db="EMBL/GenBank/DDBJ databases">
        <title>Comparative analysis of secretome profiles of manganese(II)-oxidizing ascomycete fungi.</title>
        <authorList>
            <consortium name="DOE Joint Genome Institute"/>
            <person name="Zeiner C.A."/>
            <person name="Purvine S.O."/>
            <person name="Zink E.M."/>
            <person name="Wu S."/>
            <person name="Pasa-Tolic L."/>
            <person name="Chaput D.L."/>
            <person name="Haridas S."/>
            <person name="Grigoriev I.V."/>
            <person name="Santelli C.M."/>
            <person name="Hansel C.M."/>
        </authorList>
    </citation>
    <scope>NUCLEOTIDE SEQUENCE [LARGE SCALE GENOMIC DNA]</scope>
    <source>
        <strain evidence="2 3">SRC1lrK2f</strain>
    </source>
</reference>
<dbReference type="STRING" id="5599.A0A177DCR5"/>
<sequence length="920" mass="103895">MSQRSLEWDPQYQRWLHTEWDAPSQQYYRLHYVEYTFHVRDITFFEVGKVFAILFTEPAGANARAMQYNDSVTLVKYNEHAYTQIRRFVVVKQRREFCFACPIFTYGNQGTKKSGVVPDEHAIAYSYGFQPQLLRDETPLSKDPICIVMDAGERPLPAASRIYFAIHHPIQYNVKVKSLGYVHPDDLPMLLAYWRMELGEKSDFTPSVASTPSVQAGGSGFEEVRNPHMFFKPARVFMTPWTEPEGFSGQMFTETARFVVVKSGPTFSVCLRISTYSGQATSKPGVIASHHAAVIPQGGTVTYHPHEEELVNPPIEIKVENDDVDIDPMARINFAKPYTVEHNIWRFNYEYRSSTMAELLAILGGAAAFTQLLHYGCASIGTTSAFFCSIRHAADEIDTWMHHSSLMIKILDDIENALVNHGSNAIQMLDRCRMDVAKLQSLLRQFRRSEPARRRTKISESLFVVLRKEEIEHIMSSFQNNFGILTSYCTVVAVSQGEFNPKMNIQPEPQVPRSCHQDMRSVIYTLNVAFGANFTRVQKLHRGHALNVHVSTILDTTMQYPADEDVWQYLRVLNVLAIFKTWSATILPACFEAMTALSGKEAVAHALNGNISTAFRSFRRLHRSRTKTLGTSDLCTLHSLNGLGLIHHAMGNVREAVQHHKSCFQSKSGLLGPEDPDTLVSANNLGIALLSQGNNDAAKQLFDKSLTSWSQAYGADDLFVITARSNQGIALHFQGKLDEAEHSHRYVYKKRHRILGPHHHETVKSQANLAITLNERGHHAEAEALYREALTIFQAKLGEMHPDTLKTHTNLATALHDQGKFRQAEIVVASAVPLMQKKLGATHVETLGALEFRAILLQHLGKFLKAHSLATELYEVREKKLGFYHDDTQRSLQHVRDLAEDVEEAHVMRRFPSALPVAIC</sequence>
<dbReference type="OMA" id="IALHFQG"/>
<dbReference type="GeneID" id="29109321"/>
<dbReference type="EMBL" id="KV441487">
    <property type="protein sequence ID" value="OAG17348.1"/>
    <property type="molecule type" value="Genomic_DNA"/>
</dbReference>
<dbReference type="InterPro" id="IPR019734">
    <property type="entry name" value="TPR_rpt"/>
</dbReference>
<evidence type="ECO:0000313" key="2">
    <source>
        <dbReference type="EMBL" id="OAG17348.1"/>
    </source>
</evidence>
<accession>A0A177DCR5</accession>
<dbReference type="Pfam" id="PF13424">
    <property type="entry name" value="TPR_12"/>
    <property type="match status" value="1"/>
</dbReference>
<organism evidence="2 3">
    <name type="scientific">Alternaria alternata</name>
    <name type="common">Alternaria rot fungus</name>
    <name type="synonym">Torula alternata</name>
    <dbReference type="NCBI Taxonomy" id="5599"/>
    <lineage>
        <taxon>Eukaryota</taxon>
        <taxon>Fungi</taxon>
        <taxon>Dikarya</taxon>
        <taxon>Ascomycota</taxon>
        <taxon>Pezizomycotina</taxon>
        <taxon>Dothideomycetes</taxon>
        <taxon>Pleosporomycetidae</taxon>
        <taxon>Pleosporales</taxon>
        <taxon>Pleosporineae</taxon>
        <taxon>Pleosporaceae</taxon>
        <taxon>Alternaria</taxon>
        <taxon>Alternaria sect. Alternaria</taxon>
        <taxon>Alternaria alternata complex</taxon>
    </lineage>
</organism>
<dbReference type="InterPro" id="IPR011990">
    <property type="entry name" value="TPR-like_helical_dom_sf"/>
</dbReference>
<dbReference type="InterPro" id="IPR046497">
    <property type="entry name" value="DUF6590"/>
</dbReference>
<protein>
    <recommendedName>
        <fullName evidence="1">DUF6590 domain-containing protein</fullName>
    </recommendedName>
</protein>
<dbReference type="VEuPathDB" id="FungiDB:CC77DRAFT_1011783"/>
<dbReference type="RefSeq" id="XP_018382769.1">
    <property type="nucleotide sequence ID" value="XM_018523727.1"/>
</dbReference>
<dbReference type="PANTHER" id="PTHR35391:SF5">
    <property type="entry name" value="DUF6590 DOMAIN-CONTAINING PROTEIN"/>
    <property type="match status" value="1"/>
</dbReference>
<dbReference type="Pfam" id="PF07721">
    <property type="entry name" value="TPR_4"/>
    <property type="match status" value="1"/>
</dbReference>
<dbReference type="PANTHER" id="PTHR35391">
    <property type="entry name" value="C2H2-TYPE DOMAIN-CONTAINING PROTEIN-RELATED"/>
    <property type="match status" value="1"/>
</dbReference>
<dbReference type="SUPFAM" id="SSF48452">
    <property type="entry name" value="TPR-like"/>
    <property type="match status" value="3"/>
</dbReference>
<feature type="domain" description="DUF6590" evidence="1">
    <location>
        <begin position="43"/>
        <end position="191"/>
    </location>
</feature>
<dbReference type="SMART" id="SM00028">
    <property type="entry name" value="TPR"/>
    <property type="match status" value="5"/>
</dbReference>
<dbReference type="InterPro" id="IPR011717">
    <property type="entry name" value="TPR-4"/>
</dbReference>
<gene>
    <name evidence="2" type="ORF">CC77DRAFT_1011783</name>
</gene>
<dbReference type="KEGG" id="aalt:CC77DRAFT_1011783"/>
<name>A0A177DCR5_ALTAL</name>
<dbReference type="Pfam" id="PF13374">
    <property type="entry name" value="TPR_10"/>
    <property type="match status" value="2"/>
</dbReference>
<proteinExistence type="predicted"/>
<dbReference type="AlphaFoldDB" id="A0A177DCR5"/>
<dbReference type="Proteomes" id="UP000077248">
    <property type="component" value="Unassembled WGS sequence"/>
</dbReference>
<dbReference type="Gene3D" id="1.25.40.10">
    <property type="entry name" value="Tetratricopeptide repeat domain"/>
    <property type="match status" value="2"/>
</dbReference>
<evidence type="ECO:0000313" key="3">
    <source>
        <dbReference type="Proteomes" id="UP000077248"/>
    </source>
</evidence>
<feature type="domain" description="DUF6590" evidence="1">
    <location>
        <begin position="230"/>
        <end position="344"/>
    </location>
</feature>
<dbReference type="Pfam" id="PF20233">
    <property type="entry name" value="DUF6590"/>
    <property type="match status" value="2"/>
</dbReference>